<dbReference type="GO" id="GO:0005634">
    <property type="term" value="C:nucleus"/>
    <property type="evidence" value="ECO:0007669"/>
    <property type="project" value="TreeGrafter"/>
</dbReference>
<evidence type="ECO:0000256" key="7">
    <source>
        <dbReference type="SAM" id="Coils"/>
    </source>
</evidence>
<keyword evidence="7" id="KW-0175">Coiled coil</keyword>
<dbReference type="InterPro" id="IPR016186">
    <property type="entry name" value="C-type_lectin-like/link_sf"/>
</dbReference>
<feature type="domain" description="C2H2-type" evidence="9">
    <location>
        <begin position="267"/>
        <end position="295"/>
    </location>
</feature>
<dbReference type="GO" id="GO:0001228">
    <property type="term" value="F:DNA-binding transcription activator activity, RNA polymerase II-specific"/>
    <property type="evidence" value="ECO:0007669"/>
    <property type="project" value="TreeGrafter"/>
</dbReference>
<dbReference type="Proteomes" id="UP001177023">
    <property type="component" value="Unassembled WGS sequence"/>
</dbReference>
<feature type="region of interest" description="Disordered" evidence="8">
    <location>
        <begin position="439"/>
        <end position="464"/>
    </location>
</feature>
<dbReference type="SUPFAM" id="SSF57667">
    <property type="entry name" value="beta-beta-alpha zinc fingers"/>
    <property type="match status" value="2"/>
</dbReference>
<feature type="region of interest" description="Disordered" evidence="8">
    <location>
        <begin position="509"/>
        <end position="587"/>
    </location>
</feature>
<evidence type="ECO:0000256" key="3">
    <source>
        <dbReference type="ARBA" id="ARBA00022771"/>
    </source>
</evidence>
<accession>A0AA36D8J8</accession>
<dbReference type="InterPro" id="IPR013087">
    <property type="entry name" value="Znf_C2H2_type"/>
</dbReference>
<keyword evidence="5" id="KW-0539">Nucleus</keyword>
<dbReference type="InterPro" id="IPR036236">
    <property type="entry name" value="Znf_C2H2_sf"/>
</dbReference>
<dbReference type="PROSITE" id="PS00028">
    <property type="entry name" value="ZINC_FINGER_C2H2_1"/>
    <property type="match status" value="2"/>
</dbReference>
<keyword evidence="4" id="KW-0862">Zinc</keyword>
<dbReference type="AlphaFoldDB" id="A0AA36D8J8"/>
<dbReference type="GO" id="GO:0008270">
    <property type="term" value="F:zinc ion binding"/>
    <property type="evidence" value="ECO:0007669"/>
    <property type="project" value="UniProtKB-KW"/>
</dbReference>
<evidence type="ECO:0000256" key="5">
    <source>
        <dbReference type="ARBA" id="ARBA00023242"/>
    </source>
</evidence>
<keyword evidence="3 6" id="KW-0863">Zinc-finger</keyword>
<gene>
    <name evidence="10" type="ORF">MSPICULIGERA_LOCUS21213</name>
</gene>
<feature type="coiled-coil region" evidence="7">
    <location>
        <begin position="595"/>
        <end position="664"/>
    </location>
</feature>
<sequence>MDLGPDDEAWIGNHFHNLRNRFEWTNGKPVIYKSEEVELKLDTYNYYADRKKTWRKSAVALTSSGIWRYYPQTEKTAAICEYKQEFYSEQTEKIRERFHDLFLQHHLIQESTQNDVLAGIKSIRAQELSMNVTIEQVYELWGFTSNAVQFLNDLNRHFNEYQLRLENFETAFTENVTRGNEMLEGSVFEGDDLKHFSSLLQPRGEFLNPLVIETDSSTPELEDDLKEEKDLKRPDLKGTFRCKLCSKVFCHSSSLSRHRMQIHFKYYKCTLCRREIHSSDSLRTHMYSKHGISRMFICRCCNWAFPDKRALHFHIQVKEESEARIEAASLLGSTSMMANLPSTNSTKQEIPGLAATERIHRELMQQHQLFQQHLVHQHQNVIPQPTPIHGIPSIPPAPTMPSAFSIDPKSAFSPLIRRPATSNNNSPNFATLDQPAMPLPAPSATQTPITTATATSQHSFPQPCSQAEAFQQALLQHMMNTKLQGIPFPTNPLITAGLYQMATAQLPPEQRGQLSFPTSSAVSATESEASLHTPKSSHARTTSDDTEPPRLKMQTLRNPMYPDVAPHISPSDSHTSGSGSPTGPNCQTPRECFECQQARAQIATLQKRYEELEQNKGRVHAELLRLRQDTQNLPAVFGAVDAENRRMKEILREIKQRIDDFQSSPKSGDEGHLFATALRGCIY</sequence>
<evidence type="ECO:0000313" key="10">
    <source>
        <dbReference type="EMBL" id="CAJ0583103.1"/>
    </source>
</evidence>
<feature type="compositionally biased region" description="Basic and acidic residues" evidence="8">
    <location>
        <begin position="541"/>
        <end position="550"/>
    </location>
</feature>
<name>A0AA36D8J8_9BILA</name>
<dbReference type="SMART" id="SM00355">
    <property type="entry name" value="ZnF_C2H2"/>
    <property type="match status" value="3"/>
</dbReference>
<evidence type="ECO:0000256" key="2">
    <source>
        <dbReference type="ARBA" id="ARBA00022737"/>
    </source>
</evidence>
<evidence type="ECO:0000256" key="6">
    <source>
        <dbReference type="PROSITE-ProRule" id="PRU00042"/>
    </source>
</evidence>
<dbReference type="InterPro" id="IPR016187">
    <property type="entry name" value="CTDL_fold"/>
</dbReference>
<evidence type="ECO:0000256" key="8">
    <source>
        <dbReference type="SAM" id="MobiDB-lite"/>
    </source>
</evidence>
<comment type="caution">
    <text evidence="10">The sequence shown here is derived from an EMBL/GenBank/DDBJ whole genome shotgun (WGS) entry which is preliminary data.</text>
</comment>
<organism evidence="10 11">
    <name type="scientific">Mesorhabditis spiculigera</name>
    <dbReference type="NCBI Taxonomy" id="96644"/>
    <lineage>
        <taxon>Eukaryota</taxon>
        <taxon>Metazoa</taxon>
        <taxon>Ecdysozoa</taxon>
        <taxon>Nematoda</taxon>
        <taxon>Chromadorea</taxon>
        <taxon>Rhabditida</taxon>
        <taxon>Rhabditina</taxon>
        <taxon>Rhabditomorpha</taxon>
        <taxon>Rhabditoidea</taxon>
        <taxon>Rhabditidae</taxon>
        <taxon>Mesorhabditinae</taxon>
        <taxon>Mesorhabditis</taxon>
    </lineage>
</organism>
<feature type="compositionally biased region" description="Low complexity" evidence="8">
    <location>
        <begin position="569"/>
        <end position="584"/>
    </location>
</feature>
<dbReference type="PANTHER" id="PTHR24393">
    <property type="entry name" value="ZINC FINGER PROTEIN"/>
    <property type="match status" value="1"/>
</dbReference>
<feature type="compositionally biased region" description="Low complexity" evidence="8">
    <location>
        <begin position="442"/>
        <end position="457"/>
    </location>
</feature>
<evidence type="ECO:0000259" key="9">
    <source>
        <dbReference type="PROSITE" id="PS50157"/>
    </source>
</evidence>
<reference evidence="10" key="1">
    <citation type="submission" date="2023-06" db="EMBL/GenBank/DDBJ databases">
        <authorList>
            <person name="Delattre M."/>
        </authorList>
    </citation>
    <scope>NUCLEOTIDE SEQUENCE</scope>
    <source>
        <strain evidence="10">AF72</strain>
    </source>
</reference>
<dbReference type="GO" id="GO:0000978">
    <property type="term" value="F:RNA polymerase II cis-regulatory region sequence-specific DNA binding"/>
    <property type="evidence" value="ECO:0007669"/>
    <property type="project" value="TreeGrafter"/>
</dbReference>
<feature type="non-terminal residue" evidence="10">
    <location>
        <position position="683"/>
    </location>
</feature>
<dbReference type="Gene3D" id="3.30.160.60">
    <property type="entry name" value="Classic Zinc Finger"/>
    <property type="match status" value="1"/>
</dbReference>
<proteinExistence type="predicted"/>
<keyword evidence="1" id="KW-0479">Metal-binding</keyword>
<evidence type="ECO:0000256" key="1">
    <source>
        <dbReference type="ARBA" id="ARBA00022723"/>
    </source>
</evidence>
<keyword evidence="2" id="KW-0677">Repeat</keyword>
<feature type="compositionally biased region" description="Low complexity" evidence="8">
    <location>
        <begin position="518"/>
        <end position="530"/>
    </location>
</feature>
<dbReference type="EMBL" id="CATQJA010002665">
    <property type="protein sequence ID" value="CAJ0583103.1"/>
    <property type="molecule type" value="Genomic_DNA"/>
</dbReference>
<dbReference type="SUPFAM" id="SSF56436">
    <property type="entry name" value="C-type lectin-like"/>
    <property type="match status" value="1"/>
</dbReference>
<dbReference type="CDD" id="cd00037">
    <property type="entry name" value="CLECT"/>
    <property type="match status" value="1"/>
</dbReference>
<dbReference type="Gene3D" id="3.10.100.10">
    <property type="entry name" value="Mannose-Binding Protein A, subunit A"/>
    <property type="match status" value="1"/>
</dbReference>
<dbReference type="PROSITE" id="PS50157">
    <property type="entry name" value="ZINC_FINGER_C2H2_2"/>
    <property type="match status" value="2"/>
</dbReference>
<protein>
    <recommendedName>
        <fullName evidence="9">C2H2-type domain-containing protein</fullName>
    </recommendedName>
</protein>
<dbReference type="PANTHER" id="PTHR24393:SF34">
    <property type="entry name" value="PR_SET DOMAIN 13"/>
    <property type="match status" value="1"/>
</dbReference>
<keyword evidence="11" id="KW-1185">Reference proteome</keyword>
<feature type="domain" description="C2H2-type" evidence="9">
    <location>
        <begin position="240"/>
        <end position="263"/>
    </location>
</feature>
<evidence type="ECO:0000256" key="4">
    <source>
        <dbReference type="ARBA" id="ARBA00022833"/>
    </source>
</evidence>
<evidence type="ECO:0000313" key="11">
    <source>
        <dbReference type="Proteomes" id="UP001177023"/>
    </source>
</evidence>